<feature type="transmembrane region" description="Helical" evidence="1">
    <location>
        <begin position="28"/>
        <end position="52"/>
    </location>
</feature>
<gene>
    <name evidence="2" type="ORF">M9Y10_007444</name>
</gene>
<dbReference type="Proteomes" id="UP001470230">
    <property type="component" value="Unassembled WGS sequence"/>
</dbReference>
<comment type="caution">
    <text evidence="2">The sequence shown here is derived from an EMBL/GenBank/DDBJ whole genome shotgun (WGS) entry which is preliminary data.</text>
</comment>
<evidence type="ECO:0000313" key="2">
    <source>
        <dbReference type="EMBL" id="KAK8871704.1"/>
    </source>
</evidence>
<evidence type="ECO:0000256" key="1">
    <source>
        <dbReference type="SAM" id="Phobius"/>
    </source>
</evidence>
<dbReference type="EMBL" id="JAPFFF010000013">
    <property type="protein sequence ID" value="KAK8871704.1"/>
    <property type="molecule type" value="Genomic_DNA"/>
</dbReference>
<keyword evidence="3" id="KW-1185">Reference proteome</keyword>
<organism evidence="2 3">
    <name type="scientific">Tritrichomonas musculus</name>
    <dbReference type="NCBI Taxonomy" id="1915356"/>
    <lineage>
        <taxon>Eukaryota</taxon>
        <taxon>Metamonada</taxon>
        <taxon>Parabasalia</taxon>
        <taxon>Tritrichomonadida</taxon>
        <taxon>Tritrichomonadidae</taxon>
        <taxon>Tritrichomonas</taxon>
    </lineage>
</organism>
<name>A0ABR2J1K1_9EUKA</name>
<keyword evidence="1" id="KW-1133">Transmembrane helix</keyword>
<reference evidence="2 3" key="1">
    <citation type="submission" date="2024-04" db="EMBL/GenBank/DDBJ databases">
        <title>Tritrichomonas musculus Genome.</title>
        <authorList>
            <person name="Alves-Ferreira E."/>
            <person name="Grigg M."/>
            <person name="Lorenzi H."/>
            <person name="Galac M."/>
        </authorList>
    </citation>
    <scope>NUCLEOTIDE SEQUENCE [LARGE SCALE GENOMIC DNA]</scope>
    <source>
        <strain evidence="2 3">EAF2021</strain>
    </source>
</reference>
<evidence type="ECO:0000313" key="3">
    <source>
        <dbReference type="Proteomes" id="UP001470230"/>
    </source>
</evidence>
<proteinExistence type="predicted"/>
<keyword evidence="1" id="KW-0812">Transmembrane</keyword>
<sequence>MVDFLTSTIGCGTATLLGKSVVASLLKFLPGVGTIIGGTISGGIAAALTTALGKLYIQIIEKIYNGEYNIKSMDHEKFKQIVSTMYKKNLKKEPCQF</sequence>
<keyword evidence="1" id="KW-0472">Membrane</keyword>
<protein>
    <recommendedName>
        <fullName evidence="4">GTPase</fullName>
    </recommendedName>
</protein>
<accession>A0ABR2J1K1</accession>
<evidence type="ECO:0008006" key="4">
    <source>
        <dbReference type="Google" id="ProtNLM"/>
    </source>
</evidence>